<reference evidence="2" key="2">
    <citation type="submission" date="2024-10" db="UniProtKB">
        <authorList>
            <consortium name="EnsemblProtists"/>
        </authorList>
    </citation>
    <scope>IDENTIFICATION</scope>
</reference>
<reference evidence="3" key="1">
    <citation type="journal article" date="2013" name="Nature">
        <title>Pan genome of the phytoplankton Emiliania underpins its global distribution.</title>
        <authorList>
            <person name="Read B.A."/>
            <person name="Kegel J."/>
            <person name="Klute M.J."/>
            <person name="Kuo A."/>
            <person name="Lefebvre S.C."/>
            <person name="Maumus F."/>
            <person name="Mayer C."/>
            <person name="Miller J."/>
            <person name="Monier A."/>
            <person name="Salamov A."/>
            <person name="Young J."/>
            <person name="Aguilar M."/>
            <person name="Claverie J.M."/>
            <person name="Frickenhaus S."/>
            <person name="Gonzalez K."/>
            <person name="Herman E.K."/>
            <person name="Lin Y.C."/>
            <person name="Napier J."/>
            <person name="Ogata H."/>
            <person name="Sarno A.F."/>
            <person name="Shmutz J."/>
            <person name="Schroeder D."/>
            <person name="de Vargas C."/>
            <person name="Verret F."/>
            <person name="von Dassow P."/>
            <person name="Valentin K."/>
            <person name="Van de Peer Y."/>
            <person name="Wheeler G."/>
            <person name="Dacks J.B."/>
            <person name="Delwiche C.F."/>
            <person name="Dyhrman S.T."/>
            <person name="Glockner G."/>
            <person name="John U."/>
            <person name="Richards T."/>
            <person name="Worden A.Z."/>
            <person name="Zhang X."/>
            <person name="Grigoriev I.V."/>
            <person name="Allen A.E."/>
            <person name="Bidle K."/>
            <person name="Borodovsky M."/>
            <person name="Bowler C."/>
            <person name="Brownlee C."/>
            <person name="Cock J.M."/>
            <person name="Elias M."/>
            <person name="Gladyshev V.N."/>
            <person name="Groth M."/>
            <person name="Guda C."/>
            <person name="Hadaegh A."/>
            <person name="Iglesias-Rodriguez M.D."/>
            <person name="Jenkins J."/>
            <person name="Jones B.M."/>
            <person name="Lawson T."/>
            <person name="Leese F."/>
            <person name="Lindquist E."/>
            <person name="Lobanov A."/>
            <person name="Lomsadze A."/>
            <person name="Malik S.B."/>
            <person name="Marsh M.E."/>
            <person name="Mackinder L."/>
            <person name="Mock T."/>
            <person name="Mueller-Roeber B."/>
            <person name="Pagarete A."/>
            <person name="Parker M."/>
            <person name="Probert I."/>
            <person name="Quesneville H."/>
            <person name="Raines C."/>
            <person name="Rensing S.A."/>
            <person name="Riano-Pachon D.M."/>
            <person name="Richier S."/>
            <person name="Rokitta S."/>
            <person name="Shiraiwa Y."/>
            <person name="Soanes D.M."/>
            <person name="van der Giezen M."/>
            <person name="Wahlund T.M."/>
            <person name="Williams B."/>
            <person name="Wilson W."/>
            <person name="Wolfe G."/>
            <person name="Wurch L.L."/>
        </authorList>
    </citation>
    <scope>NUCLEOTIDE SEQUENCE</scope>
</reference>
<evidence type="ECO:0000256" key="1">
    <source>
        <dbReference type="SAM" id="Phobius"/>
    </source>
</evidence>
<keyword evidence="3" id="KW-1185">Reference proteome</keyword>
<dbReference type="GeneID" id="17285749"/>
<protein>
    <recommendedName>
        <fullName evidence="4">PSI domain-containing protein</fullName>
    </recommendedName>
</protein>
<dbReference type="SUPFAM" id="SSF103575">
    <property type="entry name" value="Plexin repeat"/>
    <property type="match status" value="1"/>
</dbReference>
<evidence type="ECO:0000313" key="2">
    <source>
        <dbReference type="EnsemblProtists" id="EOD40475"/>
    </source>
</evidence>
<evidence type="ECO:0000313" key="3">
    <source>
        <dbReference type="Proteomes" id="UP000013827"/>
    </source>
</evidence>
<dbReference type="Proteomes" id="UP000013827">
    <property type="component" value="Unassembled WGS sequence"/>
</dbReference>
<dbReference type="RefSeq" id="XP_005792904.1">
    <property type="nucleotide sequence ID" value="XM_005792847.1"/>
</dbReference>
<sequence>MPCADHASCDSCLEPGDSSEGCFWCHASGTCEMASIGTEPFGECEDPSYARGMCACAHHTSCGSCAVATNPACVWIGPAELRGSVEYTNNFFFTSFATRQSMSSLSVRAGGCHPGWGFGAFGLVQNATLFNGGMGHLSVQTELVPDEYFWAQCSLPNEGSALLMMGAIAAAAAVLSALMGAIFPQRPKRAISELPLI</sequence>
<dbReference type="KEGG" id="ehx:EMIHUDRAFT_251115"/>
<dbReference type="AlphaFoldDB" id="A0A0D3KXJ0"/>
<keyword evidence="1" id="KW-1133">Transmembrane helix</keyword>
<keyword evidence="1" id="KW-0812">Transmembrane</keyword>
<dbReference type="EnsemblProtists" id="EOD40475">
    <property type="protein sequence ID" value="EOD40475"/>
    <property type="gene ID" value="EMIHUDRAFT_251115"/>
</dbReference>
<dbReference type="PaxDb" id="2903-EOD40475"/>
<proteinExistence type="predicted"/>
<dbReference type="HOGENOM" id="CLU_1386437_0_0_1"/>
<accession>A0A0D3KXJ0</accession>
<name>A0A0D3KXJ0_EMIH1</name>
<keyword evidence="1" id="KW-0472">Membrane</keyword>
<feature type="transmembrane region" description="Helical" evidence="1">
    <location>
        <begin position="161"/>
        <end position="183"/>
    </location>
</feature>
<evidence type="ECO:0008006" key="4">
    <source>
        <dbReference type="Google" id="ProtNLM"/>
    </source>
</evidence>
<organism evidence="2 3">
    <name type="scientific">Emiliania huxleyi (strain CCMP1516)</name>
    <dbReference type="NCBI Taxonomy" id="280463"/>
    <lineage>
        <taxon>Eukaryota</taxon>
        <taxon>Haptista</taxon>
        <taxon>Haptophyta</taxon>
        <taxon>Prymnesiophyceae</taxon>
        <taxon>Isochrysidales</taxon>
        <taxon>Noelaerhabdaceae</taxon>
        <taxon>Emiliania</taxon>
    </lineage>
</organism>